<accession>A0A0S2KFA0</accession>
<evidence type="ECO:0000256" key="2">
    <source>
        <dbReference type="ARBA" id="ARBA00022963"/>
    </source>
</evidence>
<comment type="caution">
    <text evidence="4">Lacks conserved residue(s) required for the propagation of feature annotation.</text>
</comment>
<feature type="region of interest" description="Disordered" evidence="5">
    <location>
        <begin position="184"/>
        <end position="207"/>
    </location>
</feature>
<feature type="active site" description="Proton acceptor" evidence="4">
    <location>
        <position position="158"/>
    </location>
</feature>
<proteinExistence type="predicted"/>
<evidence type="ECO:0000256" key="1">
    <source>
        <dbReference type="ARBA" id="ARBA00022801"/>
    </source>
</evidence>
<dbReference type="PANTHER" id="PTHR14226:SF76">
    <property type="entry name" value="NTE FAMILY PROTEIN RSSA"/>
    <property type="match status" value="1"/>
</dbReference>
<dbReference type="GO" id="GO:0016042">
    <property type="term" value="P:lipid catabolic process"/>
    <property type="evidence" value="ECO:0007669"/>
    <property type="project" value="UniProtKB-UniRule"/>
</dbReference>
<evidence type="ECO:0000313" key="8">
    <source>
        <dbReference type="Proteomes" id="UP000065641"/>
    </source>
</evidence>
<keyword evidence="3 4" id="KW-0443">Lipid metabolism</keyword>
<reference evidence="7 8" key="1">
    <citation type="submission" date="2015-11" db="EMBL/GenBank/DDBJ databases">
        <authorList>
            <person name="Zhang Y."/>
            <person name="Guo Z."/>
        </authorList>
    </citation>
    <scope>NUCLEOTIDE SEQUENCE [LARGE SCALE GENOMIC DNA]</scope>
    <source>
        <strain evidence="7 8">KCTC 32221</strain>
    </source>
</reference>
<feature type="short sequence motif" description="GXSXG" evidence="4">
    <location>
        <begin position="42"/>
        <end position="46"/>
    </location>
</feature>
<dbReference type="PATRIC" id="fig|1249552.3.peg.2231"/>
<dbReference type="SUPFAM" id="SSF52151">
    <property type="entry name" value="FabD/lysophospholipase-like"/>
    <property type="match status" value="1"/>
</dbReference>
<dbReference type="InterPro" id="IPR050301">
    <property type="entry name" value="NTE"/>
</dbReference>
<dbReference type="STRING" id="1249552.PS2015_2218"/>
<evidence type="ECO:0000313" key="7">
    <source>
        <dbReference type="EMBL" id="ALO46853.1"/>
    </source>
</evidence>
<dbReference type="InterPro" id="IPR002641">
    <property type="entry name" value="PNPLA_dom"/>
</dbReference>
<dbReference type="InterPro" id="IPR016035">
    <property type="entry name" value="Acyl_Trfase/lysoPLipase"/>
</dbReference>
<dbReference type="GO" id="GO:0006508">
    <property type="term" value="P:proteolysis"/>
    <property type="evidence" value="ECO:0007669"/>
    <property type="project" value="UniProtKB-KW"/>
</dbReference>
<evidence type="ECO:0000256" key="5">
    <source>
        <dbReference type="SAM" id="MobiDB-lite"/>
    </source>
</evidence>
<dbReference type="RefSeq" id="WP_058022307.1">
    <property type="nucleotide sequence ID" value="NZ_CP013189.1"/>
</dbReference>
<dbReference type="AlphaFoldDB" id="A0A0S2KFA0"/>
<organism evidence="7 8">
    <name type="scientific">Pseudohongiella spirulinae</name>
    <dbReference type="NCBI Taxonomy" id="1249552"/>
    <lineage>
        <taxon>Bacteria</taxon>
        <taxon>Pseudomonadati</taxon>
        <taxon>Pseudomonadota</taxon>
        <taxon>Gammaproteobacteria</taxon>
        <taxon>Pseudomonadales</taxon>
        <taxon>Pseudohongiellaceae</taxon>
        <taxon>Pseudohongiella</taxon>
    </lineage>
</organism>
<protein>
    <submittedName>
        <fullName evidence="7">Serine protease</fullName>
    </submittedName>
</protein>
<feature type="active site" description="Nucleophile" evidence="4">
    <location>
        <position position="44"/>
    </location>
</feature>
<dbReference type="KEGG" id="pspi:PS2015_2218"/>
<dbReference type="Pfam" id="PF01734">
    <property type="entry name" value="Patatin"/>
    <property type="match status" value="1"/>
</dbReference>
<dbReference type="OrthoDB" id="5290098at2"/>
<dbReference type="Gene3D" id="3.40.1090.10">
    <property type="entry name" value="Cytosolic phospholipase A2 catalytic domain"/>
    <property type="match status" value="1"/>
</dbReference>
<keyword evidence="1 4" id="KW-0378">Hydrolase</keyword>
<keyword evidence="7" id="KW-0645">Protease</keyword>
<keyword evidence="2 4" id="KW-0442">Lipid degradation</keyword>
<evidence type="ECO:0000256" key="3">
    <source>
        <dbReference type="ARBA" id="ARBA00023098"/>
    </source>
</evidence>
<feature type="short sequence motif" description="DGA/G" evidence="4">
    <location>
        <begin position="158"/>
        <end position="160"/>
    </location>
</feature>
<dbReference type="EMBL" id="CP013189">
    <property type="protein sequence ID" value="ALO46853.1"/>
    <property type="molecule type" value="Genomic_DNA"/>
</dbReference>
<dbReference type="PANTHER" id="PTHR14226">
    <property type="entry name" value="NEUROPATHY TARGET ESTERASE/SWISS CHEESE D.MELANOGASTER"/>
    <property type="match status" value="1"/>
</dbReference>
<feature type="domain" description="PNPLA" evidence="6">
    <location>
        <begin position="10"/>
        <end position="171"/>
    </location>
</feature>
<sequence length="308" mass="33389">MSETKIPVSLVLGSGGARGLAHIGVIRAIHESSRYEICAVSGSSIGALIGGLYAAGKLDKYEQWVKELSATDVWKLLDFSFTNTGLFKGDRLMDKLSELVGDKDIADLNIAFTAVASDIGHRREVWLDSGPLFDAIRASIAIPGFFTPVQHEGCTLVDGGLMSPLPVAPVKRIGASKIMVVSLNGNSSPPEHAERSPSKHISASVSGPEGGLRGLLNGFRQRLGWESQGEDSDSAIDILSKSLEAMQDRIARYQMAAYYPDILIEIPVTACDVLDFHRADEMIEFGYESARDVLSRNDDQQQEADHEK</sequence>
<keyword evidence="8" id="KW-1185">Reference proteome</keyword>
<dbReference type="GO" id="GO:0008233">
    <property type="term" value="F:peptidase activity"/>
    <property type="evidence" value="ECO:0007669"/>
    <property type="project" value="UniProtKB-KW"/>
</dbReference>
<dbReference type="PROSITE" id="PS51635">
    <property type="entry name" value="PNPLA"/>
    <property type="match status" value="1"/>
</dbReference>
<evidence type="ECO:0000256" key="4">
    <source>
        <dbReference type="PROSITE-ProRule" id="PRU01161"/>
    </source>
</evidence>
<name>A0A0S2KFA0_9GAMM</name>
<evidence type="ECO:0000259" key="6">
    <source>
        <dbReference type="PROSITE" id="PS51635"/>
    </source>
</evidence>
<dbReference type="Proteomes" id="UP000065641">
    <property type="component" value="Chromosome"/>
</dbReference>
<gene>
    <name evidence="7" type="ORF">PS2015_2218</name>
</gene>